<proteinExistence type="predicted"/>
<dbReference type="AlphaFoldDB" id="C1N4S6"/>
<dbReference type="RefSeq" id="XP_003062844.1">
    <property type="nucleotide sequence ID" value="XM_003062798.1"/>
</dbReference>
<evidence type="ECO:0000256" key="1">
    <source>
        <dbReference type="SAM" id="MobiDB-lite"/>
    </source>
</evidence>
<dbReference type="GeneID" id="9688488"/>
<feature type="region of interest" description="Disordered" evidence="1">
    <location>
        <begin position="1"/>
        <end position="40"/>
    </location>
</feature>
<reference evidence="2 3" key="1">
    <citation type="journal article" date="2009" name="Science">
        <title>Green evolution and dynamic adaptations revealed by genomes of the marine picoeukaryotes Micromonas.</title>
        <authorList>
            <person name="Worden A.Z."/>
            <person name="Lee J.H."/>
            <person name="Mock T."/>
            <person name="Rouze P."/>
            <person name="Simmons M.P."/>
            <person name="Aerts A.L."/>
            <person name="Allen A.E."/>
            <person name="Cuvelier M.L."/>
            <person name="Derelle E."/>
            <person name="Everett M.V."/>
            <person name="Foulon E."/>
            <person name="Grimwood J."/>
            <person name="Gundlach H."/>
            <person name="Henrissat B."/>
            <person name="Napoli C."/>
            <person name="McDonald S.M."/>
            <person name="Parker M.S."/>
            <person name="Rombauts S."/>
            <person name="Salamov A."/>
            <person name="Von Dassow P."/>
            <person name="Badger J.H."/>
            <person name="Coutinho P.M."/>
            <person name="Demir E."/>
            <person name="Dubchak I."/>
            <person name="Gentemann C."/>
            <person name="Eikrem W."/>
            <person name="Gready J.E."/>
            <person name="John U."/>
            <person name="Lanier W."/>
            <person name="Lindquist E.A."/>
            <person name="Lucas S."/>
            <person name="Mayer K.F."/>
            <person name="Moreau H."/>
            <person name="Not F."/>
            <person name="Otillar R."/>
            <person name="Panaud O."/>
            <person name="Pangilinan J."/>
            <person name="Paulsen I."/>
            <person name="Piegu B."/>
            <person name="Poliakov A."/>
            <person name="Robbens S."/>
            <person name="Schmutz J."/>
            <person name="Toulza E."/>
            <person name="Wyss T."/>
            <person name="Zelensky A."/>
            <person name="Zhou K."/>
            <person name="Armbrust E.V."/>
            <person name="Bhattacharya D."/>
            <person name="Goodenough U.W."/>
            <person name="Van de Peer Y."/>
            <person name="Grigoriev I.V."/>
        </authorList>
    </citation>
    <scope>NUCLEOTIDE SEQUENCE [LARGE SCALE GENOMIC DNA]</scope>
    <source>
        <strain evidence="2 3">CCMP1545</strain>
    </source>
</reference>
<accession>C1N4S6</accession>
<protein>
    <submittedName>
        <fullName evidence="2">Predicted protein</fullName>
    </submittedName>
</protein>
<sequence>MDLSVSPPTHDAPAVTLFGSTGGVGARPGPPVKTRGGVGGADAEAHALAATADDFAATEEKRTETERETRKDVLGELRALEKEIERDDWKFERPRHSRC</sequence>
<evidence type="ECO:0000313" key="2">
    <source>
        <dbReference type="EMBL" id="EEH52783.1"/>
    </source>
</evidence>
<gene>
    <name evidence="2" type="ORF">MICPUCDRAFT_52665</name>
</gene>
<keyword evidence="3" id="KW-1185">Reference proteome</keyword>
<dbReference type="OMA" id="WKFERPR"/>
<evidence type="ECO:0000313" key="3">
    <source>
        <dbReference type="Proteomes" id="UP000001876"/>
    </source>
</evidence>
<dbReference type="KEGG" id="mpp:MICPUCDRAFT_52665"/>
<dbReference type="Proteomes" id="UP000001876">
    <property type="component" value="Unassembled WGS sequence"/>
</dbReference>
<name>C1N4S6_MICPC</name>
<dbReference type="EMBL" id="GG663747">
    <property type="protein sequence ID" value="EEH52783.1"/>
    <property type="molecule type" value="Genomic_DNA"/>
</dbReference>
<organism evidence="3">
    <name type="scientific">Micromonas pusilla (strain CCMP1545)</name>
    <name type="common">Picoplanktonic green alga</name>
    <dbReference type="NCBI Taxonomy" id="564608"/>
    <lineage>
        <taxon>Eukaryota</taxon>
        <taxon>Viridiplantae</taxon>
        <taxon>Chlorophyta</taxon>
        <taxon>Mamiellophyceae</taxon>
        <taxon>Mamiellales</taxon>
        <taxon>Mamiellaceae</taxon>
        <taxon>Micromonas</taxon>
    </lineage>
</organism>